<feature type="domain" description="HTH cro/C1-type" evidence="1">
    <location>
        <begin position="14"/>
        <end position="68"/>
    </location>
</feature>
<protein>
    <submittedName>
        <fullName evidence="2">Helix-turn-helix domain-containing protein</fullName>
    </submittedName>
</protein>
<dbReference type="SUPFAM" id="SSF47413">
    <property type="entry name" value="lambda repressor-like DNA-binding domains"/>
    <property type="match status" value="1"/>
</dbReference>
<dbReference type="Gene3D" id="1.10.260.40">
    <property type="entry name" value="lambda repressor-like DNA-binding domains"/>
    <property type="match status" value="1"/>
</dbReference>
<evidence type="ECO:0000313" key="2">
    <source>
        <dbReference type="EMBL" id="MFK7642361.1"/>
    </source>
</evidence>
<dbReference type="InterPro" id="IPR001387">
    <property type="entry name" value="Cro/C1-type_HTH"/>
</dbReference>
<evidence type="ECO:0000259" key="1">
    <source>
        <dbReference type="PROSITE" id="PS50943"/>
    </source>
</evidence>
<sequence>MNRNTQYMKFIHALSSARKSSNITQCELAIRLNKPQSFISKYESGERRLDVIEFLQICNALNIDPSIILSKIIGDVNEKVYP</sequence>
<dbReference type="InterPro" id="IPR010982">
    <property type="entry name" value="Lambda_DNA-bd_dom_sf"/>
</dbReference>
<dbReference type="Proteomes" id="UP001621964">
    <property type="component" value="Unassembled WGS sequence"/>
</dbReference>
<dbReference type="RefSeq" id="WP_405386268.1">
    <property type="nucleotide sequence ID" value="NZ_JBJGEB010000006.1"/>
</dbReference>
<proteinExistence type="predicted"/>
<reference evidence="2 3" key="1">
    <citation type="submission" date="2024-11" db="EMBL/GenBank/DDBJ databases">
        <authorList>
            <person name="Mikucki A.G."/>
            <person name="Kahler C.M."/>
        </authorList>
    </citation>
    <scope>NUCLEOTIDE SEQUENCE [LARGE SCALE GENOMIC DNA]</scope>
    <source>
        <strain evidence="2 3">EXNM717</strain>
    </source>
</reference>
<accession>A0ABW8Q460</accession>
<dbReference type="EMBL" id="JBJGEB010000006">
    <property type="protein sequence ID" value="MFK7642361.1"/>
    <property type="molecule type" value="Genomic_DNA"/>
</dbReference>
<dbReference type="CDD" id="cd00093">
    <property type="entry name" value="HTH_XRE"/>
    <property type="match status" value="1"/>
</dbReference>
<dbReference type="Pfam" id="PF01381">
    <property type="entry name" value="HTH_3"/>
    <property type="match status" value="1"/>
</dbReference>
<comment type="caution">
    <text evidence="2">The sequence shown here is derived from an EMBL/GenBank/DDBJ whole genome shotgun (WGS) entry which is preliminary data.</text>
</comment>
<dbReference type="SMART" id="SM00530">
    <property type="entry name" value="HTH_XRE"/>
    <property type="match status" value="1"/>
</dbReference>
<dbReference type="PROSITE" id="PS50943">
    <property type="entry name" value="HTH_CROC1"/>
    <property type="match status" value="1"/>
</dbReference>
<keyword evidence="3" id="KW-1185">Reference proteome</keyword>
<organism evidence="2 3">
    <name type="scientific">Neisseria oralis</name>
    <dbReference type="NCBI Taxonomy" id="1107316"/>
    <lineage>
        <taxon>Bacteria</taxon>
        <taxon>Pseudomonadati</taxon>
        <taxon>Pseudomonadota</taxon>
        <taxon>Betaproteobacteria</taxon>
        <taxon>Neisseriales</taxon>
        <taxon>Neisseriaceae</taxon>
        <taxon>Neisseria</taxon>
    </lineage>
</organism>
<evidence type="ECO:0000313" key="3">
    <source>
        <dbReference type="Proteomes" id="UP001621964"/>
    </source>
</evidence>
<gene>
    <name evidence="2" type="ORF">ACI43T_07600</name>
</gene>
<name>A0ABW8Q460_9NEIS</name>